<evidence type="ECO:0000313" key="1">
    <source>
        <dbReference type="EMBL" id="KKM81042.1"/>
    </source>
</evidence>
<proteinExistence type="predicted"/>
<gene>
    <name evidence="1" type="ORF">LCGC14_1333800</name>
</gene>
<accession>A0A0F9NI93</accession>
<organism evidence="1">
    <name type="scientific">marine sediment metagenome</name>
    <dbReference type="NCBI Taxonomy" id="412755"/>
    <lineage>
        <taxon>unclassified sequences</taxon>
        <taxon>metagenomes</taxon>
        <taxon>ecological metagenomes</taxon>
    </lineage>
</organism>
<protein>
    <submittedName>
        <fullName evidence="1">Uncharacterized protein</fullName>
    </submittedName>
</protein>
<feature type="non-terminal residue" evidence="1">
    <location>
        <position position="1"/>
    </location>
</feature>
<reference evidence="1" key="1">
    <citation type="journal article" date="2015" name="Nature">
        <title>Complex archaea that bridge the gap between prokaryotes and eukaryotes.</title>
        <authorList>
            <person name="Spang A."/>
            <person name="Saw J.H."/>
            <person name="Jorgensen S.L."/>
            <person name="Zaremba-Niedzwiedzka K."/>
            <person name="Martijn J."/>
            <person name="Lind A.E."/>
            <person name="van Eijk R."/>
            <person name="Schleper C."/>
            <person name="Guy L."/>
            <person name="Ettema T.J."/>
        </authorList>
    </citation>
    <scope>NUCLEOTIDE SEQUENCE</scope>
</reference>
<dbReference type="EMBL" id="LAZR01008088">
    <property type="protein sequence ID" value="KKM81042.1"/>
    <property type="molecule type" value="Genomic_DNA"/>
</dbReference>
<dbReference type="AlphaFoldDB" id="A0A0F9NI93"/>
<comment type="caution">
    <text evidence="1">The sequence shown here is derived from an EMBL/GenBank/DDBJ whole genome shotgun (WGS) entry which is preliminary data.</text>
</comment>
<sequence>HKVGKFEDLMRYLMRASILNKKLQEISWDLGEITKKILESLNENKLIIWDVESERIELLNEELIQDFEDIDELKRIEYNFFSTIEGVLKMPDSKKFKLDKFEQYLLDSSFLSLGELKPIAKSLLELVYKWDYEDFSIKLTILSTYFRIDSISTYLAFKPVFKNYISTISEYNRDRIRSLEKLPSESGMFFFLMEFFKILRVYNKNIITEITNYQNYSLSQGYNI</sequence>
<name>A0A0F9NI93_9ZZZZ</name>